<feature type="region of interest" description="Disordered" evidence="1">
    <location>
        <begin position="136"/>
        <end position="185"/>
    </location>
</feature>
<keyword evidence="2" id="KW-0472">Membrane</keyword>
<dbReference type="EMBL" id="LCUC01000217">
    <property type="protein sequence ID" value="KKY34075.1"/>
    <property type="molecule type" value="Genomic_DNA"/>
</dbReference>
<evidence type="ECO:0000256" key="1">
    <source>
        <dbReference type="SAM" id="MobiDB-lite"/>
    </source>
</evidence>
<evidence type="ECO:0000313" key="3">
    <source>
        <dbReference type="EMBL" id="KKY34075.1"/>
    </source>
</evidence>
<feature type="transmembrane region" description="Helical" evidence="2">
    <location>
        <begin position="26"/>
        <end position="49"/>
    </location>
</feature>
<dbReference type="AlphaFoldDB" id="A0A0G2I1V4"/>
<feature type="region of interest" description="Disordered" evidence="1">
    <location>
        <begin position="62"/>
        <end position="102"/>
    </location>
</feature>
<sequence length="185" mass="20129">MRLSSRMEIPEMEAKLGTVETRANSALALAIILIGAQLVVAVFLLKIWLNARPSRQPHDAVRGLELDDVPRGVPADTRARRPRAPPTASPIGPTPAQAHGRPVPAYVRAEARGENEDYFNPASSRVGRWPARQPTWTAGSGLGVQTHGADYTEQRRSGRFSSDNPRTNTNNADYGRKGSKFAHGT</sequence>
<keyword evidence="2" id="KW-0812">Transmembrane</keyword>
<protein>
    <submittedName>
        <fullName evidence="3">Uncharacterized protein</fullName>
    </submittedName>
</protein>
<comment type="caution">
    <text evidence="3">The sequence shown here is derived from an EMBL/GenBank/DDBJ whole genome shotgun (WGS) entry which is preliminary data.</text>
</comment>
<feature type="compositionally biased region" description="Polar residues" evidence="1">
    <location>
        <begin position="159"/>
        <end position="172"/>
    </location>
</feature>
<name>A0A0G2I1V4_9PEZI</name>
<keyword evidence="4" id="KW-1185">Reference proteome</keyword>
<reference evidence="3 4" key="2">
    <citation type="submission" date="2015-05" db="EMBL/GenBank/DDBJ databases">
        <authorList>
            <person name="Morales-Cruz A."/>
            <person name="Amrine K.C."/>
            <person name="Cantu D."/>
        </authorList>
    </citation>
    <scope>NUCLEOTIDE SEQUENCE [LARGE SCALE GENOMIC DNA]</scope>
    <source>
        <strain evidence="3">DA912</strain>
    </source>
</reference>
<evidence type="ECO:0000313" key="4">
    <source>
        <dbReference type="Proteomes" id="UP000034680"/>
    </source>
</evidence>
<proteinExistence type="predicted"/>
<organism evidence="3 4">
    <name type="scientific">Diaporthe ampelina</name>
    <dbReference type="NCBI Taxonomy" id="1214573"/>
    <lineage>
        <taxon>Eukaryota</taxon>
        <taxon>Fungi</taxon>
        <taxon>Dikarya</taxon>
        <taxon>Ascomycota</taxon>
        <taxon>Pezizomycotina</taxon>
        <taxon>Sordariomycetes</taxon>
        <taxon>Sordariomycetidae</taxon>
        <taxon>Diaporthales</taxon>
        <taxon>Diaporthaceae</taxon>
        <taxon>Diaporthe</taxon>
    </lineage>
</organism>
<reference evidence="3 4" key="1">
    <citation type="submission" date="2015-05" db="EMBL/GenBank/DDBJ databases">
        <title>Distinctive expansion of gene families associated with plant cell wall degradation and secondary metabolism in the genomes of grapevine trunk pathogens.</title>
        <authorList>
            <person name="Lawrence D.P."/>
            <person name="Travadon R."/>
            <person name="Rolshausen P.E."/>
            <person name="Baumgartner K."/>
        </authorList>
    </citation>
    <scope>NUCLEOTIDE SEQUENCE [LARGE SCALE GENOMIC DNA]</scope>
    <source>
        <strain evidence="3">DA912</strain>
    </source>
</reference>
<accession>A0A0G2I1V4</accession>
<evidence type="ECO:0000256" key="2">
    <source>
        <dbReference type="SAM" id="Phobius"/>
    </source>
</evidence>
<gene>
    <name evidence="3" type="ORF">UCDDA912_g05952</name>
</gene>
<dbReference type="OrthoDB" id="5222449at2759"/>
<dbReference type="Proteomes" id="UP000034680">
    <property type="component" value="Unassembled WGS sequence"/>
</dbReference>
<keyword evidence="2" id="KW-1133">Transmembrane helix</keyword>